<accession>A0A1G7NST2</accession>
<reference evidence="2 3" key="1">
    <citation type="submission" date="2016-10" db="EMBL/GenBank/DDBJ databases">
        <authorList>
            <person name="de Groot N.N."/>
        </authorList>
    </citation>
    <scope>NUCLEOTIDE SEQUENCE [LARGE SCALE GENOMIC DNA]</scope>
    <source>
        <strain evidence="2 3">DSM 25584</strain>
    </source>
</reference>
<dbReference type="NCBIfam" id="NF009314">
    <property type="entry name" value="PRK12674.1-2"/>
    <property type="match status" value="1"/>
</dbReference>
<dbReference type="PANTHER" id="PTHR34703">
    <property type="entry name" value="ANTIPORTER SUBUNIT MNHG2-RELATED"/>
    <property type="match status" value="1"/>
</dbReference>
<dbReference type="NCBIfam" id="TIGR01300">
    <property type="entry name" value="CPA3_mnhG_phaG"/>
    <property type="match status" value="1"/>
</dbReference>
<evidence type="ECO:0000313" key="3">
    <source>
        <dbReference type="Proteomes" id="UP000199415"/>
    </source>
</evidence>
<evidence type="ECO:0000313" key="2">
    <source>
        <dbReference type="EMBL" id="SDF76977.1"/>
    </source>
</evidence>
<proteinExistence type="predicted"/>
<gene>
    <name evidence="2" type="ORF">SAMN05216241_102289</name>
</gene>
<keyword evidence="1" id="KW-0472">Membrane</keyword>
<dbReference type="GO" id="GO:0015385">
    <property type="term" value="F:sodium:proton antiporter activity"/>
    <property type="evidence" value="ECO:0007669"/>
    <property type="project" value="TreeGrafter"/>
</dbReference>
<feature type="transmembrane region" description="Helical" evidence="1">
    <location>
        <begin position="64"/>
        <end position="86"/>
    </location>
</feature>
<feature type="transmembrane region" description="Helical" evidence="1">
    <location>
        <begin position="40"/>
        <end position="58"/>
    </location>
</feature>
<dbReference type="STRING" id="1082479.SAMN05216241_102289"/>
<dbReference type="RefSeq" id="WP_218119117.1">
    <property type="nucleotide sequence ID" value="NZ_FNCE01000002.1"/>
</dbReference>
<protein>
    <submittedName>
        <fullName evidence="2">Multisubunit sodium/proton antiporter, MrpG subunit</fullName>
    </submittedName>
</protein>
<dbReference type="PANTHER" id="PTHR34703:SF1">
    <property type="entry name" value="ANTIPORTER SUBUNIT MNHG2-RELATED"/>
    <property type="match status" value="1"/>
</dbReference>
<feature type="transmembrane region" description="Helical" evidence="1">
    <location>
        <begin position="6"/>
        <end position="28"/>
    </location>
</feature>
<keyword evidence="1" id="KW-0812">Transmembrane</keyword>
<sequence>MSLIAEILAGLAAMTGAVFVFSAALGLVRMPDVYLRMHAATKAGTLGSGLVLVGVAVWSGEPGVVLRALAAILFLIMTAPVAAHLLGRAAYISGVPLWRGTSIDELRGRYQGSEHRLRSRPRDNDDA</sequence>
<dbReference type="AlphaFoldDB" id="A0A1G7NST2"/>
<evidence type="ECO:0000256" key="1">
    <source>
        <dbReference type="SAM" id="Phobius"/>
    </source>
</evidence>
<dbReference type="Proteomes" id="UP000199415">
    <property type="component" value="Unassembled WGS sequence"/>
</dbReference>
<dbReference type="EMBL" id="FNCE01000002">
    <property type="protein sequence ID" value="SDF76977.1"/>
    <property type="molecule type" value="Genomic_DNA"/>
</dbReference>
<organism evidence="2 3">
    <name type="scientific">Limimonas halophila</name>
    <dbReference type="NCBI Taxonomy" id="1082479"/>
    <lineage>
        <taxon>Bacteria</taxon>
        <taxon>Pseudomonadati</taxon>
        <taxon>Pseudomonadota</taxon>
        <taxon>Alphaproteobacteria</taxon>
        <taxon>Rhodospirillales</taxon>
        <taxon>Rhodovibrionaceae</taxon>
        <taxon>Limimonas</taxon>
    </lineage>
</organism>
<keyword evidence="1" id="KW-1133">Transmembrane helix</keyword>
<dbReference type="InterPro" id="IPR005133">
    <property type="entry name" value="PhaG_MnhG_YufB"/>
</dbReference>
<name>A0A1G7NST2_9PROT</name>
<dbReference type="Pfam" id="PF03334">
    <property type="entry name" value="PhaG_MnhG_YufB"/>
    <property type="match status" value="1"/>
</dbReference>
<keyword evidence="3" id="KW-1185">Reference proteome</keyword>